<dbReference type="AlphaFoldDB" id="A0A0F9P5F0"/>
<dbReference type="EMBL" id="LAZR01003313">
    <property type="protein sequence ID" value="KKN19657.1"/>
    <property type="molecule type" value="Genomic_DNA"/>
</dbReference>
<organism evidence="1">
    <name type="scientific">marine sediment metagenome</name>
    <dbReference type="NCBI Taxonomy" id="412755"/>
    <lineage>
        <taxon>unclassified sequences</taxon>
        <taxon>metagenomes</taxon>
        <taxon>ecological metagenomes</taxon>
    </lineage>
</organism>
<reference evidence="1" key="1">
    <citation type="journal article" date="2015" name="Nature">
        <title>Complex archaea that bridge the gap between prokaryotes and eukaryotes.</title>
        <authorList>
            <person name="Spang A."/>
            <person name="Saw J.H."/>
            <person name="Jorgensen S.L."/>
            <person name="Zaremba-Niedzwiedzka K."/>
            <person name="Martijn J."/>
            <person name="Lind A.E."/>
            <person name="van Eijk R."/>
            <person name="Schleper C."/>
            <person name="Guy L."/>
            <person name="Ettema T.J."/>
        </authorList>
    </citation>
    <scope>NUCLEOTIDE SEQUENCE</scope>
</reference>
<comment type="caution">
    <text evidence="1">The sequence shown here is derived from an EMBL/GenBank/DDBJ whole genome shotgun (WGS) entry which is preliminary data.</text>
</comment>
<protein>
    <submittedName>
        <fullName evidence="1">Uncharacterized protein</fullName>
    </submittedName>
</protein>
<accession>A0A0F9P5F0</accession>
<name>A0A0F9P5F0_9ZZZZ</name>
<evidence type="ECO:0000313" key="1">
    <source>
        <dbReference type="EMBL" id="KKN19657.1"/>
    </source>
</evidence>
<sequence>MEETKIYYVKKKKLLIFIFLIILASFTYASLISGGGFETGDPPDSWQSAVCGKTATPPIHASINRGGAGTWIRDQNGATEGSFAGFCGASTVAGQSGLNDPASFCLINNLTEIQECSDSFTANAEPFPPESFTDVNFTTVTAFGSDFNIMMFWADGGDRNFFSVRYTGSTSLTAGATVLLDITLCKVGGTNCNSSTAGAFGGFVSIDNVRAIGHTLTVTEPPEPIPALTSFLMRATVQDFNGDIIENADVNITLNGDTNAMVFSNGEYRITFPLGLSSGSFSFDVNSSFEGFFQGFTGTLIFAPDFRNALNVTNISNTSIVVDSNAVNVTHSVFNKQSNPAFAYQVENISDESVNVQYVARGKKAGIEEPTRTFIIFTDDTNSQDFKLNDSLTFSIDRLWNSELEEYVHFFERNIDSSNIQQYKLDYKKPLISFESLTDQDFFTVQASVNKINIDDRFIDEISINQFSRMVLTPTPDFAAITSPDTINSSYVVSFTASVDSGTLDITIQGDTETITTEKKTIYLDANGFFEIITEQPSSFRKLQIENFVVMERGFFARELEVFDEFGNDLPIVIDDTNNAFQVLEEGQNFSISTEIYERGLFENQDLNVIIIDAFVFGIEDQNTLIRKEIQVKEEDFETEVTIEVNEILAGIITTSTDLDILTPLVVRVRACGKRVDTDATSEPICYATQETQNLVLRQFPFSNDQILMRLTIDDFFVGESPEGSLFIETDFIETIEYVVISVYSESNGVLNPDVNETFFKDKDFQCIADFCDFDFRLSEWGFESAIDYSIQATLKVTTSDLDYNNTLLNQIDFLQAFHIGYKEKFVNLYNKSRDARVFKDFEKIPILLNLRDNLNLPSRDDLNVTFRVWDLGTGDFNSSGDADPTFIQLGFNWDVYEYDINKGTNRYAFIGRLREKGGALQDGHFYRILVEVDDHTKKREAINPITLSNGKSTGGFDSDTNAFQQTNEVSFKIDSTVVLDAPLGDQNGLRSLTCVDPQTAEMERLLRIDALSQSIDLAGGTNPITTTLGFVLKGGLRFGSSLLNDLFYKDCHLTWVDRSHYVDSIRVYVYN</sequence>
<gene>
    <name evidence="1" type="ORF">LCGC14_0943440</name>
</gene>
<feature type="non-terminal residue" evidence="1">
    <location>
        <position position="1072"/>
    </location>
</feature>
<proteinExistence type="predicted"/>